<keyword evidence="6" id="KW-0479">Metal-binding</keyword>
<reference evidence="14" key="1">
    <citation type="journal article" date="2019" name="Int. J. Syst. Evol. Microbiol.">
        <title>The Global Catalogue of Microorganisms (GCM) 10K type strain sequencing project: providing services to taxonomists for standard genome sequencing and annotation.</title>
        <authorList>
            <consortium name="The Broad Institute Genomics Platform"/>
            <consortium name="The Broad Institute Genome Sequencing Center for Infectious Disease"/>
            <person name="Wu L."/>
            <person name="Ma J."/>
        </authorList>
    </citation>
    <scope>NUCLEOTIDE SEQUENCE [LARGE SCALE GENOMIC DNA]</scope>
    <source>
        <strain evidence="14">JCM 17137</strain>
    </source>
</reference>
<comment type="cofactor">
    <cofactor evidence="1">
        <name>[3Fe-4S] cluster</name>
        <dbReference type="ChEBI" id="CHEBI:21137"/>
    </cofactor>
</comment>
<dbReference type="InterPro" id="IPR006547">
    <property type="entry name" value="NO3_Rdtase_bsu"/>
</dbReference>
<dbReference type="InterPro" id="IPR017896">
    <property type="entry name" value="4Fe4S_Fe-S-bd"/>
</dbReference>
<dbReference type="Gene3D" id="3.30.70.20">
    <property type="match status" value="3"/>
</dbReference>
<dbReference type="NCBIfam" id="TIGR01660">
    <property type="entry name" value="narH"/>
    <property type="match status" value="1"/>
</dbReference>
<feature type="compositionally biased region" description="Polar residues" evidence="11">
    <location>
        <begin position="554"/>
        <end position="572"/>
    </location>
</feature>
<keyword evidence="4" id="KW-0813">Transport</keyword>
<organism evidence="13 14">
    <name type="scientific">Salinactinospora qingdaonensis</name>
    <dbReference type="NCBI Taxonomy" id="702744"/>
    <lineage>
        <taxon>Bacteria</taxon>
        <taxon>Bacillati</taxon>
        <taxon>Actinomycetota</taxon>
        <taxon>Actinomycetes</taxon>
        <taxon>Streptosporangiales</taxon>
        <taxon>Nocardiopsidaceae</taxon>
        <taxon>Salinactinospora</taxon>
    </lineage>
</organism>
<comment type="cofactor">
    <cofactor evidence="2">
        <name>[4Fe-4S] cluster</name>
        <dbReference type="ChEBI" id="CHEBI:49883"/>
    </cofactor>
</comment>
<evidence type="ECO:0000256" key="8">
    <source>
        <dbReference type="ARBA" id="ARBA00022982"/>
    </source>
</evidence>
<dbReference type="InterPro" id="IPR038262">
    <property type="entry name" value="Nitr_red_bet_C_sf"/>
</dbReference>
<dbReference type="Gene3D" id="1.10.3650.10">
    <property type="entry name" value="nitrate reductase domain like"/>
    <property type="match status" value="1"/>
</dbReference>
<dbReference type="RefSeq" id="WP_344972020.1">
    <property type="nucleotide sequence ID" value="NZ_BAABDD010000012.1"/>
</dbReference>
<keyword evidence="7" id="KW-0677">Repeat</keyword>
<comment type="subcellular location">
    <subcellularLocation>
        <location evidence="3">Cell envelope</location>
    </subcellularLocation>
</comment>
<keyword evidence="14" id="KW-1185">Reference proteome</keyword>
<dbReference type="EMBL" id="BAABDD010000012">
    <property type="protein sequence ID" value="GAA3748031.1"/>
    <property type="molecule type" value="Genomic_DNA"/>
</dbReference>
<comment type="caution">
    <text evidence="13">The sequence shown here is derived from an EMBL/GenBank/DDBJ whole genome shotgun (WGS) entry which is preliminary data.</text>
</comment>
<keyword evidence="9" id="KW-0408">Iron</keyword>
<evidence type="ECO:0000256" key="7">
    <source>
        <dbReference type="ARBA" id="ARBA00022737"/>
    </source>
</evidence>
<feature type="region of interest" description="Disordered" evidence="11">
    <location>
        <begin position="514"/>
        <end position="572"/>
    </location>
</feature>
<keyword evidence="8" id="KW-0249">Electron transport</keyword>
<evidence type="ECO:0000256" key="5">
    <source>
        <dbReference type="ARBA" id="ARBA00022485"/>
    </source>
</evidence>
<evidence type="ECO:0000259" key="12">
    <source>
        <dbReference type="PROSITE" id="PS51379"/>
    </source>
</evidence>
<dbReference type="PROSITE" id="PS51379">
    <property type="entry name" value="4FE4S_FER_2"/>
    <property type="match status" value="3"/>
</dbReference>
<dbReference type="SUPFAM" id="SSF54862">
    <property type="entry name" value="4Fe-4S ferredoxins"/>
    <property type="match status" value="1"/>
</dbReference>
<keyword evidence="10" id="KW-0411">Iron-sulfur</keyword>
<sequence>MRVMAQMAMVMNLDKCIGCHTCSVTCKQTWTNRTGMEYVWFNNVETRPGQGYPRTYEDQERWKGGWKLNKRGRLTLKAGSRLRNLLTIFSSPKMPTIRDYYEPWTYDYETLTTAPLQEHTPVARPRSLISGEEMNISWSANWDDSLAGGPELAPSDPVLQQVSDKVKLEFEQTFMFYLPRICEHCLNPSCAASCPSGAIYKRSEDGIVLVDQDRCRGWRKCVTGCPYKKIYFNHRTGKAEKCTFCFPRVEVGLPTVCAETCVGRLRYIGLVLYDADAVLEAASVADEHELLDAQRRVLLDPNDPEVIRGAERAGIPHDWIEAAQRSPIWSLINRYQVALPLHPEYRTMPMVWYIPPLSPVVDVVADTGEDAEDRGNLFAAIDSLRIPVEYLAELFTAGDTAPVTDVLRRLAAMRSYMRDINLGRDPDESIPEAVGMDGETLYDMYRLLALAKYDERYVIPPAHAEQAHNLEELATECSLDYEGGPGMGGWGPFGESSGGVTPVAVENFHALKQRQTTNTLAEPEDKSRRVNLLNWDGKGTPEGLFPPRPDQGGTAPQGTEGTDSGSETDPTS</sequence>
<evidence type="ECO:0000256" key="2">
    <source>
        <dbReference type="ARBA" id="ARBA00001966"/>
    </source>
</evidence>
<dbReference type="Proteomes" id="UP001500908">
    <property type="component" value="Unassembled WGS sequence"/>
</dbReference>
<proteinExistence type="predicted"/>
<dbReference type="InterPro" id="IPR029263">
    <property type="entry name" value="Nitr_red_bet_C"/>
</dbReference>
<gene>
    <name evidence="13" type="primary">narH</name>
    <name evidence="13" type="ORF">GCM10022402_29210</name>
</gene>
<dbReference type="Pfam" id="PF14711">
    <property type="entry name" value="Nitr_red_bet_C"/>
    <property type="match status" value="1"/>
</dbReference>
<evidence type="ECO:0000256" key="6">
    <source>
        <dbReference type="ARBA" id="ARBA00022723"/>
    </source>
</evidence>
<evidence type="ECO:0000313" key="14">
    <source>
        <dbReference type="Proteomes" id="UP001500908"/>
    </source>
</evidence>
<dbReference type="Pfam" id="PF13247">
    <property type="entry name" value="Fer4_11"/>
    <property type="match status" value="1"/>
</dbReference>
<evidence type="ECO:0000313" key="13">
    <source>
        <dbReference type="EMBL" id="GAA3748031.1"/>
    </source>
</evidence>
<feature type="domain" description="4Fe-4S ferredoxin-type" evidence="12">
    <location>
        <begin position="206"/>
        <end position="235"/>
    </location>
</feature>
<keyword evidence="5" id="KW-0004">4Fe-4S</keyword>
<feature type="domain" description="4Fe-4S ferredoxin-type" evidence="12">
    <location>
        <begin position="7"/>
        <end position="36"/>
    </location>
</feature>
<evidence type="ECO:0000256" key="9">
    <source>
        <dbReference type="ARBA" id="ARBA00023004"/>
    </source>
</evidence>
<evidence type="ECO:0000256" key="4">
    <source>
        <dbReference type="ARBA" id="ARBA00022448"/>
    </source>
</evidence>
<evidence type="ECO:0000256" key="1">
    <source>
        <dbReference type="ARBA" id="ARBA00001927"/>
    </source>
</evidence>
<dbReference type="PANTHER" id="PTHR43518">
    <property type="entry name" value="NITRATE REDUCTASE BETA SUBUNIT"/>
    <property type="match status" value="1"/>
</dbReference>
<dbReference type="PANTHER" id="PTHR43518:SF1">
    <property type="entry name" value="RESPIRATORY NITRATE REDUCTASE 1 BETA CHAIN"/>
    <property type="match status" value="1"/>
</dbReference>
<evidence type="ECO:0000256" key="10">
    <source>
        <dbReference type="ARBA" id="ARBA00023014"/>
    </source>
</evidence>
<evidence type="ECO:0000256" key="3">
    <source>
        <dbReference type="ARBA" id="ARBA00004196"/>
    </source>
</evidence>
<feature type="domain" description="4Fe-4S ferredoxin-type" evidence="12">
    <location>
        <begin position="173"/>
        <end position="204"/>
    </location>
</feature>
<evidence type="ECO:0000256" key="11">
    <source>
        <dbReference type="SAM" id="MobiDB-lite"/>
    </source>
</evidence>
<accession>A0ABP7FVE1</accession>
<name>A0ABP7FVE1_9ACTN</name>
<protein>
    <submittedName>
        <fullName evidence="13">Nitrate reductase subunit beta</fullName>
    </submittedName>
</protein>